<organism evidence="1 2">
    <name type="scientific">Mycobacterium gordonae</name>
    <dbReference type="NCBI Taxonomy" id="1778"/>
    <lineage>
        <taxon>Bacteria</taxon>
        <taxon>Bacillati</taxon>
        <taxon>Actinomycetota</taxon>
        <taxon>Actinomycetes</taxon>
        <taxon>Mycobacteriales</taxon>
        <taxon>Mycobacteriaceae</taxon>
        <taxon>Mycobacterium</taxon>
    </lineage>
</organism>
<dbReference type="OrthoDB" id="5175138at2"/>
<accession>A0A1A6BC37</accession>
<comment type="caution">
    <text evidence="1">The sequence shown here is derived from an EMBL/GenBank/DDBJ whole genome shotgun (WGS) entry which is preliminary data.</text>
</comment>
<gene>
    <name evidence="1" type="ORF">A9W98_27930</name>
</gene>
<name>A0A1A6BC37_MYCGO</name>
<proteinExistence type="predicted"/>
<sequence>MTTAVCDSFAPPSFPFRENVSLRLADANCRLVVSSPALDPTLWTEYLAGAVRSYAKHGVERTLNIDAIRDGADTRLFFAAVDNRDRVVGGERVVGPLWSADDSHAVIEWGGSPGAVTVRKMINDRVPFGVVEVKSAWAQSDSPYRDAIATALARTALPIMALLGVQFVMATAAAHVLDRWRASGGVVAAAIPAVAYPDERYRTKMMWWDRSTIANHAEPKELSRMYTETSELMRDVQGSSGIAVAGAGTAR</sequence>
<dbReference type="AlphaFoldDB" id="A0A1A6BC37"/>
<evidence type="ECO:0000313" key="2">
    <source>
        <dbReference type="Proteomes" id="UP000093757"/>
    </source>
</evidence>
<dbReference type="RefSeq" id="WP_065135746.1">
    <property type="nucleotide sequence ID" value="NZ_JANFXG010000003.1"/>
</dbReference>
<protein>
    <submittedName>
        <fullName evidence="1">Uncharacterized protein</fullName>
    </submittedName>
</protein>
<dbReference type="EMBL" id="MAEM01000409">
    <property type="protein sequence ID" value="OBR99845.1"/>
    <property type="molecule type" value="Genomic_DNA"/>
</dbReference>
<evidence type="ECO:0000313" key="1">
    <source>
        <dbReference type="EMBL" id="OBR99845.1"/>
    </source>
</evidence>
<reference evidence="1 2" key="1">
    <citation type="submission" date="2016-06" db="EMBL/GenBank/DDBJ databases">
        <authorList>
            <person name="Kjaerup R.B."/>
            <person name="Dalgaard T.S."/>
            <person name="Juul-Madsen H.R."/>
        </authorList>
    </citation>
    <scope>NUCLEOTIDE SEQUENCE [LARGE SCALE GENOMIC DNA]</scope>
    <source>
        <strain evidence="1 2">1245752.6</strain>
    </source>
</reference>
<dbReference type="Proteomes" id="UP000093757">
    <property type="component" value="Unassembled WGS sequence"/>
</dbReference>